<comment type="similarity">
    <text evidence="1">Belongs to the PHAF1 family.</text>
</comment>
<feature type="compositionally biased region" description="Basic and acidic residues" evidence="2">
    <location>
        <begin position="538"/>
        <end position="549"/>
    </location>
</feature>
<organism evidence="3 4">
    <name type="scientific">Tilletia indica</name>
    <dbReference type="NCBI Taxonomy" id="43049"/>
    <lineage>
        <taxon>Eukaryota</taxon>
        <taxon>Fungi</taxon>
        <taxon>Dikarya</taxon>
        <taxon>Basidiomycota</taxon>
        <taxon>Ustilaginomycotina</taxon>
        <taxon>Exobasidiomycetes</taxon>
        <taxon>Tilletiales</taxon>
        <taxon>Tilletiaceae</taxon>
        <taxon>Tilletia</taxon>
    </lineage>
</organism>
<dbReference type="GO" id="GO:0043001">
    <property type="term" value="P:Golgi to plasma membrane protein transport"/>
    <property type="evidence" value="ECO:0007669"/>
    <property type="project" value="TreeGrafter"/>
</dbReference>
<evidence type="ECO:0000313" key="3">
    <source>
        <dbReference type="EMBL" id="KAE8259519.1"/>
    </source>
</evidence>
<dbReference type="PANTHER" id="PTHR13465:SF2">
    <property type="entry name" value="PHAGOSOME ASSEMBLY FACTOR 1"/>
    <property type="match status" value="1"/>
</dbReference>
<reference evidence="3" key="2">
    <citation type="journal article" date="2019" name="IMA Fungus">
        <title>Genome sequencing and comparison of five Tilletia species to identify candidate genes for the detection of regulated species infecting wheat.</title>
        <authorList>
            <person name="Nguyen H.D.T."/>
            <person name="Sultana T."/>
            <person name="Kesanakurti P."/>
            <person name="Hambleton S."/>
        </authorList>
    </citation>
    <scope>NUCLEOTIDE SEQUENCE</scope>
    <source>
        <strain evidence="3">DAOMC 236416</strain>
    </source>
</reference>
<feature type="compositionally biased region" description="Low complexity" evidence="2">
    <location>
        <begin position="565"/>
        <end position="581"/>
    </location>
</feature>
<dbReference type="EMBL" id="LWDF02000034">
    <property type="protein sequence ID" value="KAE8259519.1"/>
    <property type="molecule type" value="Genomic_DNA"/>
</dbReference>
<evidence type="ECO:0000313" key="4">
    <source>
        <dbReference type="Proteomes" id="UP000077521"/>
    </source>
</evidence>
<dbReference type="Proteomes" id="UP000077521">
    <property type="component" value="Unassembled WGS sequence"/>
</dbReference>
<dbReference type="GO" id="GO:0005802">
    <property type="term" value="C:trans-Golgi network"/>
    <property type="evidence" value="ECO:0007669"/>
    <property type="project" value="TreeGrafter"/>
</dbReference>
<evidence type="ECO:0000256" key="1">
    <source>
        <dbReference type="ARBA" id="ARBA00024339"/>
    </source>
</evidence>
<feature type="region of interest" description="Disordered" evidence="2">
    <location>
        <begin position="248"/>
        <end position="269"/>
    </location>
</feature>
<dbReference type="InterPro" id="IPR005373">
    <property type="entry name" value="PHAF1"/>
</dbReference>
<feature type="region of interest" description="Disordered" evidence="2">
    <location>
        <begin position="138"/>
        <end position="159"/>
    </location>
</feature>
<sequence>MTKEAQHLAAAALDALALDLRLQPGIALGPFTLGIPLWHTLDYLRSNPAHFPKVHVVLPSSSSKSSSNKKGQSISADGGEQAIVISILPHLHLIFSARSQRLQLITFNLTTSPSGRDPSYRPIRIAYTRSLVFDSTPSLDSSSLNRHHQPPSTTTTTTPLTRTTIHQTFGPTYSPRKIPDQDEYVVSYPGLAFTFPATAESSSTADTTTTAPDKHTPASAFHIFAGHDLLKPAHVLLPPATSHMLPTYGAASGTSSSTQQTGIGPSSAGGVPTTLSANVPPACLKAVIRPGHSLTLHLFSHAPSQPFSLSSQTTLLPPTLLLQSIFAESSTQQYPHGTRKLTLTLGTTTTQDVLATLGAPQRRFEKVDERLGIHSFAAGRGRAEGTKKAEGSVVELARRRIWTGMQAGGAVGDFVEGEDTDEMYDNPIFWNYFDLGLDLLFSSPALTPAAATAGGNASGANTVQPASASANAGAGGVLLKVIVHSNVPGSALFQRYNRCPWVVVPPLVSGKEVSFHEHIDELATLLSSHPTRKTASASEDRIELDRASDADFIPPSARSKRLPATNTTTSDPPSSSSSKASGGVGTGTPLRLDVRTWLYGFENGAGREEGEGEDVPEGGLIAEADEAGRVCSVLIY</sequence>
<dbReference type="Pfam" id="PF03676">
    <property type="entry name" value="PHAF1"/>
    <property type="match status" value="1"/>
</dbReference>
<comment type="caution">
    <text evidence="3">The sequence shown here is derived from an EMBL/GenBank/DDBJ whole genome shotgun (WGS) entry which is preliminary data.</text>
</comment>
<evidence type="ECO:0000256" key="2">
    <source>
        <dbReference type="SAM" id="MobiDB-lite"/>
    </source>
</evidence>
<dbReference type="AlphaFoldDB" id="A0A177TK39"/>
<proteinExistence type="inferred from homology"/>
<name>A0A177TK39_9BASI</name>
<dbReference type="InterPro" id="IPR039156">
    <property type="entry name" value="PHAF1/BROMI"/>
</dbReference>
<feature type="region of interest" description="Disordered" evidence="2">
    <location>
        <begin position="530"/>
        <end position="588"/>
    </location>
</feature>
<dbReference type="PANTHER" id="PTHR13465">
    <property type="entry name" value="UPF0183 PROTEIN"/>
    <property type="match status" value="1"/>
</dbReference>
<gene>
    <name evidence="3" type="ORF">A4X13_0g974</name>
</gene>
<keyword evidence="4" id="KW-1185">Reference proteome</keyword>
<accession>A0A177TK39</accession>
<feature type="compositionally biased region" description="Low complexity" evidence="2">
    <location>
        <begin position="248"/>
        <end position="266"/>
    </location>
</feature>
<reference evidence="3" key="1">
    <citation type="submission" date="2016-04" db="EMBL/GenBank/DDBJ databases">
        <authorList>
            <person name="Nguyen H.D."/>
            <person name="Samba Siva P."/>
            <person name="Cullis J."/>
            <person name="Levesque C.A."/>
            <person name="Hambleton S."/>
        </authorList>
    </citation>
    <scope>NUCLEOTIDE SEQUENCE</scope>
    <source>
        <strain evidence="3">DAOMC 236416</strain>
    </source>
</reference>
<protein>
    <submittedName>
        <fullName evidence="3">Uncharacterized protein</fullName>
    </submittedName>
</protein>